<dbReference type="GO" id="GO:0005737">
    <property type="term" value="C:cytoplasm"/>
    <property type="evidence" value="ECO:0007669"/>
    <property type="project" value="TreeGrafter"/>
</dbReference>
<evidence type="ECO:0000256" key="1">
    <source>
        <dbReference type="ARBA" id="ARBA00001946"/>
    </source>
</evidence>
<evidence type="ECO:0000256" key="3">
    <source>
        <dbReference type="ARBA" id="ARBA00022741"/>
    </source>
</evidence>
<dbReference type="InterPro" id="IPR031167">
    <property type="entry name" value="G_OBG"/>
</dbReference>
<dbReference type="InterPro" id="IPR013029">
    <property type="entry name" value="YchF_C"/>
</dbReference>
<dbReference type="SUPFAM" id="SSF81271">
    <property type="entry name" value="TGS-like"/>
    <property type="match status" value="1"/>
</dbReference>
<dbReference type="PROSITE" id="PS51710">
    <property type="entry name" value="G_OBG"/>
    <property type="match status" value="1"/>
</dbReference>
<proteinExistence type="predicted"/>
<evidence type="ECO:0000259" key="6">
    <source>
        <dbReference type="PROSITE" id="PS51710"/>
    </source>
</evidence>
<accession>A0A2H0W8J9</accession>
<feature type="domain" description="OBG-type G" evidence="6">
    <location>
        <begin position="4"/>
        <end position="245"/>
    </location>
</feature>
<dbReference type="Pfam" id="PF01926">
    <property type="entry name" value="MMR_HSR1"/>
    <property type="match status" value="1"/>
</dbReference>
<dbReference type="InterPro" id="IPR012676">
    <property type="entry name" value="TGS-like"/>
</dbReference>
<dbReference type="NCBIfam" id="TIGR00092">
    <property type="entry name" value="redox-regulated ATPase YchF"/>
    <property type="match status" value="1"/>
</dbReference>
<dbReference type="InterPro" id="IPR012675">
    <property type="entry name" value="Beta-grasp_dom_sf"/>
</dbReference>
<gene>
    <name evidence="8" type="ORF">COT75_03880</name>
</gene>
<dbReference type="InterPro" id="IPR027417">
    <property type="entry name" value="P-loop_NTPase"/>
</dbReference>
<evidence type="ECO:0000256" key="2">
    <source>
        <dbReference type="ARBA" id="ARBA00022723"/>
    </source>
</evidence>
<dbReference type="Gene3D" id="3.40.50.300">
    <property type="entry name" value="P-loop containing nucleotide triphosphate hydrolases"/>
    <property type="match status" value="1"/>
</dbReference>
<comment type="caution">
    <text evidence="8">The sequence shown here is derived from an EMBL/GenBank/DDBJ whole genome shotgun (WGS) entry which is preliminary data.</text>
</comment>
<dbReference type="AlphaFoldDB" id="A0A2H0W8J9"/>
<dbReference type="InterPro" id="IPR006073">
    <property type="entry name" value="GTP-bd"/>
</dbReference>
<comment type="cofactor">
    <cofactor evidence="1">
        <name>Mg(2+)</name>
        <dbReference type="ChEBI" id="CHEBI:18420"/>
    </cofactor>
</comment>
<dbReference type="InterPro" id="IPR004095">
    <property type="entry name" value="TGS"/>
</dbReference>
<dbReference type="PROSITE" id="PS51880">
    <property type="entry name" value="TGS"/>
    <property type="match status" value="1"/>
</dbReference>
<dbReference type="InterPro" id="IPR004396">
    <property type="entry name" value="ATPase_YchF/OLA1"/>
</dbReference>
<dbReference type="PRINTS" id="PR00326">
    <property type="entry name" value="GTP1OBG"/>
</dbReference>
<dbReference type="InterPro" id="IPR023192">
    <property type="entry name" value="TGS-like_dom_sf"/>
</dbReference>
<dbReference type="PANTHER" id="PTHR23305:SF18">
    <property type="entry name" value="OBG-TYPE G DOMAIN-CONTAINING PROTEIN"/>
    <property type="match status" value="1"/>
</dbReference>
<keyword evidence="3" id="KW-0547">Nucleotide-binding</keyword>
<dbReference type="GO" id="GO:0005525">
    <property type="term" value="F:GTP binding"/>
    <property type="evidence" value="ECO:0007669"/>
    <property type="project" value="InterPro"/>
</dbReference>
<evidence type="ECO:0000313" key="8">
    <source>
        <dbReference type="EMBL" id="PIS08976.1"/>
    </source>
</evidence>
<dbReference type="GO" id="GO:0016887">
    <property type="term" value="F:ATP hydrolysis activity"/>
    <property type="evidence" value="ECO:0007669"/>
    <property type="project" value="InterPro"/>
</dbReference>
<dbReference type="Gene3D" id="1.10.150.300">
    <property type="entry name" value="TGS-like domain"/>
    <property type="match status" value="1"/>
</dbReference>
<dbReference type="Proteomes" id="UP000230093">
    <property type="component" value="Unassembled WGS sequence"/>
</dbReference>
<dbReference type="PIRSF" id="PIRSF006641">
    <property type="entry name" value="CHP00092"/>
    <property type="match status" value="1"/>
</dbReference>
<keyword evidence="2" id="KW-0479">Metal-binding</keyword>
<dbReference type="PANTHER" id="PTHR23305">
    <property type="entry name" value="OBG GTPASE FAMILY"/>
    <property type="match status" value="1"/>
</dbReference>
<protein>
    <submittedName>
        <fullName evidence="8">Redox-regulated ATPase YchF</fullName>
    </submittedName>
</protein>
<evidence type="ECO:0000313" key="9">
    <source>
        <dbReference type="Proteomes" id="UP000230093"/>
    </source>
</evidence>
<sequence length="352" mass="39372">MANFSVGFVGFPNVGKSTLFNALLQNHLVDDSNYPFCTIEPNVGIVKVPDIRLEVLAKIVNTNKIVPAPIKFIDIAGIVEGAHKGLGLGNKFLSHIREVDVLVFVLRDFIDSNVERVGSKSPLDDFQILMTELQLADLETLEKQKAPRVSATKEETAQWQVITKLKKALEKGSSASQISLKTEEKHLIKSFSLLTLKPIVVVLNSDELSLKQKTPKFDNHPIIRICANLEAQMDQLTEKEKLELLKLYDIKCFGLDALISITYDLLGYITFLTAGKLEVKAWPILKNTKAPKAAGTIHSDFEKHFIKAKVANYKDFVSHNGWVKLKEVGKIRMEGKDYIIKEGDVIEFITSI</sequence>
<keyword evidence="4" id="KW-0067">ATP-binding</keyword>
<dbReference type="Gene3D" id="3.10.20.30">
    <property type="match status" value="1"/>
</dbReference>
<evidence type="ECO:0000256" key="5">
    <source>
        <dbReference type="ARBA" id="ARBA00022842"/>
    </source>
</evidence>
<evidence type="ECO:0000259" key="7">
    <source>
        <dbReference type="PROSITE" id="PS51880"/>
    </source>
</evidence>
<organism evidence="8 9">
    <name type="scientific">Candidatus Beckwithbacteria bacterium CG10_big_fil_rev_8_21_14_0_10_34_10</name>
    <dbReference type="NCBI Taxonomy" id="1974495"/>
    <lineage>
        <taxon>Bacteria</taxon>
        <taxon>Candidatus Beckwithiibacteriota</taxon>
    </lineage>
</organism>
<reference evidence="9" key="1">
    <citation type="submission" date="2017-09" db="EMBL/GenBank/DDBJ databases">
        <title>Depth-based differentiation of microbial function through sediment-hosted aquifers and enrichment of novel symbionts in the deep terrestrial subsurface.</title>
        <authorList>
            <person name="Probst A.J."/>
            <person name="Ladd B."/>
            <person name="Jarett J.K."/>
            <person name="Geller-Mcgrath D.E."/>
            <person name="Sieber C.M.K."/>
            <person name="Emerson J.B."/>
            <person name="Anantharaman K."/>
            <person name="Thomas B.C."/>
            <person name="Malmstrom R."/>
            <person name="Stieglmeier M."/>
            <person name="Klingl A."/>
            <person name="Woyke T."/>
            <person name="Ryan C.M."/>
            <person name="Banfield J.F."/>
        </authorList>
    </citation>
    <scope>NUCLEOTIDE SEQUENCE [LARGE SCALE GENOMIC DNA]</scope>
</reference>
<feature type="domain" description="TGS" evidence="7">
    <location>
        <begin position="265"/>
        <end position="350"/>
    </location>
</feature>
<evidence type="ECO:0000256" key="4">
    <source>
        <dbReference type="ARBA" id="ARBA00022840"/>
    </source>
</evidence>
<name>A0A2H0W8J9_9BACT</name>
<dbReference type="GO" id="GO:0005524">
    <property type="term" value="F:ATP binding"/>
    <property type="evidence" value="ECO:0007669"/>
    <property type="project" value="UniProtKB-KW"/>
</dbReference>
<dbReference type="EMBL" id="PEZT01000023">
    <property type="protein sequence ID" value="PIS08976.1"/>
    <property type="molecule type" value="Genomic_DNA"/>
</dbReference>
<keyword evidence="5" id="KW-0460">Magnesium</keyword>
<dbReference type="SUPFAM" id="SSF52540">
    <property type="entry name" value="P-loop containing nucleoside triphosphate hydrolases"/>
    <property type="match status" value="1"/>
</dbReference>
<dbReference type="FunFam" id="3.10.20.30:FF:000001">
    <property type="entry name" value="Ribosome-binding ATPase YchF"/>
    <property type="match status" value="1"/>
</dbReference>
<dbReference type="GO" id="GO:0046872">
    <property type="term" value="F:metal ion binding"/>
    <property type="evidence" value="ECO:0007669"/>
    <property type="project" value="UniProtKB-KW"/>
</dbReference>
<dbReference type="Pfam" id="PF06071">
    <property type="entry name" value="YchF-GTPase_C"/>
    <property type="match status" value="1"/>
</dbReference>